<dbReference type="Pfam" id="PF22486">
    <property type="entry name" value="MATH_2"/>
    <property type="match status" value="1"/>
</dbReference>
<name>A0A8T0FAF8_ARGBR</name>
<dbReference type="CDD" id="cd00121">
    <property type="entry name" value="MATH"/>
    <property type="match status" value="1"/>
</dbReference>
<accession>A0A8T0FAF8</accession>
<dbReference type="SMART" id="SM00225">
    <property type="entry name" value="BTB"/>
    <property type="match status" value="1"/>
</dbReference>
<dbReference type="InterPro" id="IPR000210">
    <property type="entry name" value="BTB/POZ_dom"/>
</dbReference>
<dbReference type="EMBL" id="JABXBU010000015">
    <property type="protein sequence ID" value="KAF8787841.1"/>
    <property type="molecule type" value="Genomic_DNA"/>
</dbReference>
<gene>
    <name evidence="3" type="ORF">HNY73_009401</name>
</gene>
<reference evidence="3" key="2">
    <citation type="submission" date="2020-06" db="EMBL/GenBank/DDBJ databases">
        <authorList>
            <person name="Sheffer M."/>
        </authorList>
    </citation>
    <scope>NUCLEOTIDE SEQUENCE</scope>
</reference>
<feature type="domain" description="MATH" evidence="2">
    <location>
        <begin position="7"/>
        <end position="137"/>
    </location>
</feature>
<dbReference type="InterPro" id="IPR002083">
    <property type="entry name" value="MATH/TRAF_dom"/>
</dbReference>
<dbReference type="SUPFAM" id="SSF49599">
    <property type="entry name" value="TRAF domain-like"/>
    <property type="match status" value="1"/>
</dbReference>
<dbReference type="InterPro" id="IPR011333">
    <property type="entry name" value="SKP1/BTB/POZ_sf"/>
</dbReference>
<organism evidence="3 4">
    <name type="scientific">Argiope bruennichi</name>
    <name type="common">Wasp spider</name>
    <name type="synonym">Aranea bruennichi</name>
    <dbReference type="NCBI Taxonomy" id="94029"/>
    <lineage>
        <taxon>Eukaryota</taxon>
        <taxon>Metazoa</taxon>
        <taxon>Ecdysozoa</taxon>
        <taxon>Arthropoda</taxon>
        <taxon>Chelicerata</taxon>
        <taxon>Arachnida</taxon>
        <taxon>Araneae</taxon>
        <taxon>Araneomorphae</taxon>
        <taxon>Entelegynae</taxon>
        <taxon>Araneoidea</taxon>
        <taxon>Araneidae</taxon>
        <taxon>Argiope</taxon>
    </lineage>
</organism>
<evidence type="ECO:0000313" key="4">
    <source>
        <dbReference type="Proteomes" id="UP000807504"/>
    </source>
</evidence>
<protein>
    <submittedName>
        <fullName evidence="3">TD and POZ domain-containing protein 3</fullName>
    </submittedName>
</protein>
<keyword evidence="4" id="KW-1185">Reference proteome</keyword>
<dbReference type="Gene3D" id="2.60.210.10">
    <property type="entry name" value="Apoptosis, Tumor Necrosis Factor Receptor Associated Protein 2, Chain A"/>
    <property type="match status" value="1"/>
</dbReference>
<dbReference type="Pfam" id="PF00651">
    <property type="entry name" value="BTB"/>
    <property type="match status" value="1"/>
</dbReference>
<dbReference type="SUPFAM" id="SSF54695">
    <property type="entry name" value="POZ domain"/>
    <property type="match status" value="1"/>
</dbReference>
<dbReference type="PANTHER" id="PTHR24413">
    <property type="entry name" value="SPECKLE-TYPE POZ PROTEIN"/>
    <property type="match status" value="1"/>
</dbReference>
<evidence type="ECO:0000313" key="3">
    <source>
        <dbReference type="EMBL" id="KAF8787841.1"/>
    </source>
</evidence>
<sequence>MASKMDGCTFVWEIENISHCWLSTGERIASPVFIADVLEDTKWSLWLYPMGYTDKNCVSFYLRREEDCTGPNVIKVNFQLSFLDKNGSFLTKETVFNWNFKKRNAFAHFIHASREKIFVSGKDEFLPNDTLMVQCTIWSKEGTPVKPKLISARTVYKINRRSFVWKIYEVNALKSGVRNKFKDDLIEFDLVLNAMSSFSRKLDIDIISFHNTIKYFSFKMAVINSKGEKEDSGAQEYFTDNLKKGGKQVLFFNKTLRGSKTLALQDHESDVLLLDCEFVSSNGTVVREHCGSGVILPKSTTLVAEREKSQNTSVLIDALKFMYKDGIRSDTELRTPTQIFPVHKNILSVRSPVFRRMFSNDMKEKNCGYVDITDLEDDTIHRMLLYIYTGTLEDMHFENACKLYAAADKYDIISLRSRCSAFLKESYAPPMRVKL</sequence>
<dbReference type="Gene3D" id="3.30.710.10">
    <property type="entry name" value="Potassium Channel Kv1.1, Chain A"/>
    <property type="match status" value="1"/>
</dbReference>
<evidence type="ECO:0000259" key="1">
    <source>
        <dbReference type="PROSITE" id="PS50097"/>
    </source>
</evidence>
<dbReference type="GO" id="GO:0030163">
    <property type="term" value="P:protein catabolic process"/>
    <property type="evidence" value="ECO:0007669"/>
    <property type="project" value="UniProtKB-ARBA"/>
</dbReference>
<reference evidence="3" key="1">
    <citation type="journal article" date="2020" name="bioRxiv">
        <title>Chromosome-level reference genome of the European wasp spider Argiope bruennichi: a resource for studies on range expansion and evolutionary adaptation.</title>
        <authorList>
            <person name="Sheffer M.M."/>
            <person name="Hoppe A."/>
            <person name="Krehenwinkel H."/>
            <person name="Uhl G."/>
            <person name="Kuss A.W."/>
            <person name="Jensen L."/>
            <person name="Jensen C."/>
            <person name="Gillespie R.G."/>
            <person name="Hoff K.J."/>
            <person name="Prost S."/>
        </authorList>
    </citation>
    <scope>NUCLEOTIDE SEQUENCE</scope>
</reference>
<evidence type="ECO:0000259" key="2">
    <source>
        <dbReference type="PROSITE" id="PS50144"/>
    </source>
</evidence>
<dbReference type="AlphaFoldDB" id="A0A8T0FAF8"/>
<dbReference type="PROSITE" id="PS50144">
    <property type="entry name" value="MATH"/>
    <property type="match status" value="1"/>
</dbReference>
<feature type="domain" description="BTB" evidence="1">
    <location>
        <begin position="329"/>
        <end position="396"/>
    </location>
</feature>
<dbReference type="InterPro" id="IPR008974">
    <property type="entry name" value="TRAF-like"/>
</dbReference>
<dbReference type="PROSITE" id="PS50097">
    <property type="entry name" value="BTB"/>
    <property type="match status" value="1"/>
</dbReference>
<dbReference type="Proteomes" id="UP000807504">
    <property type="component" value="Unassembled WGS sequence"/>
</dbReference>
<dbReference type="CDD" id="cd18186">
    <property type="entry name" value="BTB_POZ_ZBTB_KLHL-like"/>
    <property type="match status" value="1"/>
</dbReference>
<proteinExistence type="predicted"/>
<comment type="caution">
    <text evidence="3">The sequence shown here is derived from an EMBL/GenBank/DDBJ whole genome shotgun (WGS) entry which is preliminary data.</text>
</comment>